<accession>A0AAQ4E8E7</accession>
<dbReference type="GO" id="GO:0003676">
    <property type="term" value="F:nucleic acid binding"/>
    <property type="evidence" value="ECO:0007669"/>
    <property type="project" value="InterPro"/>
</dbReference>
<keyword evidence="3" id="KW-1185">Reference proteome</keyword>
<evidence type="ECO:0000259" key="1">
    <source>
        <dbReference type="Pfam" id="PF00098"/>
    </source>
</evidence>
<gene>
    <name evidence="2" type="ORF">V5799_025736</name>
</gene>
<name>A0AAQ4E8E7_AMBAM</name>
<dbReference type="AlphaFoldDB" id="A0AAQ4E8E7"/>
<dbReference type="GO" id="GO:0008270">
    <property type="term" value="F:zinc ion binding"/>
    <property type="evidence" value="ECO:0007669"/>
    <property type="project" value="InterPro"/>
</dbReference>
<dbReference type="Proteomes" id="UP001321473">
    <property type="component" value="Unassembled WGS sequence"/>
</dbReference>
<evidence type="ECO:0000313" key="2">
    <source>
        <dbReference type="EMBL" id="KAK8771019.1"/>
    </source>
</evidence>
<proteinExistence type="predicted"/>
<dbReference type="SUPFAM" id="SSF57756">
    <property type="entry name" value="Retrovirus zinc finger-like domains"/>
    <property type="match status" value="1"/>
</dbReference>
<dbReference type="Pfam" id="PF00098">
    <property type="entry name" value="zf-CCHC"/>
    <property type="match status" value="1"/>
</dbReference>
<organism evidence="2 3">
    <name type="scientific">Amblyomma americanum</name>
    <name type="common">Lone star tick</name>
    <dbReference type="NCBI Taxonomy" id="6943"/>
    <lineage>
        <taxon>Eukaryota</taxon>
        <taxon>Metazoa</taxon>
        <taxon>Ecdysozoa</taxon>
        <taxon>Arthropoda</taxon>
        <taxon>Chelicerata</taxon>
        <taxon>Arachnida</taxon>
        <taxon>Acari</taxon>
        <taxon>Parasitiformes</taxon>
        <taxon>Ixodida</taxon>
        <taxon>Ixodoidea</taxon>
        <taxon>Ixodidae</taxon>
        <taxon>Amblyomminae</taxon>
        <taxon>Amblyomma</taxon>
    </lineage>
</organism>
<dbReference type="EMBL" id="JARKHS020020261">
    <property type="protein sequence ID" value="KAK8771019.1"/>
    <property type="molecule type" value="Genomic_DNA"/>
</dbReference>
<protein>
    <recommendedName>
        <fullName evidence="1">CCHC-type domain-containing protein</fullName>
    </recommendedName>
</protein>
<sequence length="88" mass="9856">MMESTKSADSPKQQAPGARAFEARKPIVCYNCNKEGHISVNLLEPTNDRARRLPTSRKWTHVTREGPFITVRQLLTSCYFGLSGLGHP</sequence>
<dbReference type="InterPro" id="IPR036875">
    <property type="entry name" value="Znf_CCHC_sf"/>
</dbReference>
<feature type="domain" description="CCHC-type" evidence="1">
    <location>
        <begin position="28"/>
        <end position="39"/>
    </location>
</feature>
<reference evidence="2 3" key="1">
    <citation type="journal article" date="2023" name="Arcadia Sci">
        <title>De novo assembly of a long-read Amblyomma americanum tick genome.</title>
        <authorList>
            <person name="Chou S."/>
            <person name="Poskanzer K.E."/>
            <person name="Rollins M."/>
            <person name="Thuy-Boun P.S."/>
        </authorList>
    </citation>
    <scope>NUCLEOTIDE SEQUENCE [LARGE SCALE GENOMIC DNA]</scope>
    <source>
        <strain evidence="2">F_SG_1</strain>
        <tissue evidence="2">Salivary glands</tissue>
    </source>
</reference>
<dbReference type="InterPro" id="IPR001878">
    <property type="entry name" value="Znf_CCHC"/>
</dbReference>
<comment type="caution">
    <text evidence="2">The sequence shown here is derived from an EMBL/GenBank/DDBJ whole genome shotgun (WGS) entry which is preliminary data.</text>
</comment>
<evidence type="ECO:0000313" key="3">
    <source>
        <dbReference type="Proteomes" id="UP001321473"/>
    </source>
</evidence>